<keyword evidence="1" id="KW-1133">Transmembrane helix</keyword>
<keyword evidence="3" id="KW-1185">Reference proteome</keyword>
<reference evidence="2" key="2">
    <citation type="submission" date="2020-05" db="UniProtKB">
        <authorList>
            <consortium name="EnsemblMetazoa"/>
        </authorList>
    </citation>
    <scope>IDENTIFICATION</scope>
    <source>
        <strain evidence="2">IAEA</strain>
    </source>
</reference>
<organism evidence="2 3">
    <name type="scientific">Glossina palpalis gambiensis</name>
    <dbReference type="NCBI Taxonomy" id="67801"/>
    <lineage>
        <taxon>Eukaryota</taxon>
        <taxon>Metazoa</taxon>
        <taxon>Ecdysozoa</taxon>
        <taxon>Arthropoda</taxon>
        <taxon>Hexapoda</taxon>
        <taxon>Insecta</taxon>
        <taxon>Pterygota</taxon>
        <taxon>Neoptera</taxon>
        <taxon>Endopterygota</taxon>
        <taxon>Diptera</taxon>
        <taxon>Brachycera</taxon>
        <taxon>Muscomorpha</taxon>
        <taxon>Hippoboscoidea</taxon>
        <taxon>Glossinidae</taxon>
        <taxon>Glossina</taxon>
    </lineage>
</organism>
<feature type="transmembrane region" description="Helical" evidence="1">
    <location>
        <begin position="13"/>
        <end position="32"/>
    </location>
</feature>
<proteinExistence type="predicted"/>
<name>A0A1B0B2N9_9MUSC</name>
<accession>A0A1B0B2N9</accession>
<evidence type="ECO:0000256" key="1">
    <source>
        <dbReference type="SAM" id="Phobius"/>
    </source>
</evidence>
<dbReference type="Proteomes" id="UP000092460">
    <property type="component" value="Unassembled WGS sequence"/>
</dbReference>
<reference evidence="3" key="1">
    <citation type="submission" date="2015-01" db="EMBL/GenBank/DDBJ databases">
        <authorList>
            <person name="Aksoy S."/>
            <person name="Warren W."/>
            <person name="Wilson R.K."/>
        </authorList>
    </citation>
    <scope>NUCLEOTIDE SEQUENCE [LARGE SCALE GENOMIC DNA]</scope>
    <source>
        <strain evidence="3">IAEA</strain>
    </source>
</reference>
<dbReference type="EnsemblMetazoa" id="GPPI016968-RA">
    <property type="protein sequence ID" value="GPPI016968-PA"/>
    <property type="gene ID" value="GPPI016968"/>
</dbReference>
<sequence>MNLVWLRCFYKEAIYHGLFFFNLAAVIITLLTQDLSYQSEIRTAVSPFADYQYVAYLLCSGLTSF</sequence>
<dbReference type="EMBL" id="JXJN01007685">
    <property type="status" value="NOT_ANNOTATED_CDS"/>
    <property type="molecule type" value="Genomic_DNA"/>
</dbReference>
<evidence type="ECO:0000313" key="2">
    <source>
        <dbReference type="EnsemblMetazoa" id="GPPI016968-PA"/>
    </source>
</evidence>
<evidence type="ECO:0000313" key="3">
    <source>
        <dbReference type="Proteomes" id="UP000092460"/>
    </source>
</evidence>
<keyword evidence="1" id="KW-0812">Transmembrane</keyword>
<keyword evidence="1" id="KW-0472">Membrane</keyword>
<protein>
    <submittedName>
        <fullName evidence="2">Uncharacterized protein</fullName>
    </submittedName>
</protein>
<dbReference type="VEuPathDB" id="VectorBase:GPPI016968"/>
<dbReference type="AlphaFoldDB" id="A0A1B0B2N9"/>